<evidence type="ECO:0000313" key="2">
    <source>
        <dbReference type="Proteomes" id="UP000821865"/>
    </source>
</evidence>
<reference evidence="1" key="1">
    <citation type="submission" date="2020-05" db="EMBL/GenBank/DDBJ databases">
        <title>Large-scale comparative analyses of tick genomes elucidate their genetic diversity and vector capacities.</title>
        <authorList>
            <person name="Jia N."/>
            <person name="Wang J."/>
            <person name="Shi W."/>
            <person name="Du L."/>
            <person name="Sun Y."/>
            <person name="Zhan W."/>
            <person name="Jiang J."/>
            <person name="Wang Q."/>
            <person name="Zhang B."/>
            <person name="Ji P."/>
            <person name="Sakyi L.B."/>
            <person name="Cui X."/>
            <person name="Yuan T."/>
            <person name="Jiang B."/>
            <person name="Yang W."/>
            <person name="Lam T.T.-Y."/>
            <person name="Chang Q."/>
            <person name="Ding S."/>
            <person name="Wang X."/>
            <person name="Zhu J."/>
            <person name="Ruan X."/>
            <person name="Zhao L."/>
            <person name="Wei J."/>
            <person name="Que T."/>
            <person name="Du C."/>
            <person name="Cheng J."/>
            <person name="Dai P."/>
            <person name="Han X."/>
            <person name="Huang E."/>
            <person name="Gao Y."/>
            <person name="Liu J."/>
            <person name="Shao H."/>
            <person name="Ye R."/>
            <person name="Li L."/>
            <person name="Wei W."/>
            <person name="Wang X."/>
            <person name="Wang C."/>
            <person name="Yang T."/>
            <person name="Huo Q."/>
            <person name="Li W."/>
            <person name="Guo W."/>
            <person name="Chen H."/>
            <person name="Zhou L."/>
            <person name="Ni X."/>
            <person name="Tian J."/>
            <person name="Zhou Y."/>
            <person name="Sheng Y."/>
            <person name="Liu T."/>
            <person name="Pan Y."/>
            <person name="Xia L."/>
            <person name="Li J."/>
            <person name="Zhao F."/>
            <person name="Cao W."/>
        </authorList>
    </citation>
    <scope>NUCLEOTIDE SEQUENCE</scope>
    <source>
        <strain evidence="1">Dsil-2018</strain>
    </source>
</reference>
<gene>
    <name evidence="1" type="ORF">HPB49_018246</name>
</gene>
<evidence type="ECO:0000313" key="1">
    <source>
        <dbReference type="EMBL" id="KAH7950004.1"/>
    </source>
</evidence>
<proteinExistence type="predicted"/>
<dbReference type="EMBL" id="CM023474">
    <property type="protein sequence ID" value="KAH7950004.1"/>
    <property type="molecule type" value="Genomic_DNA"/>
</dbReference>
<keyword evidence="2" id="KW-1185">Reference proteome</keyword>
<organism evidence="1 2">
    <name type="scientific">Dermacentor silvarum</name>
    <name type="common">Tick</name>
    <dbReference type="NCBI Taxonomy" id="543639"/>
    <lineage>
        <taxon>Eukaryota</taxon>
        <taxon>Metazoa</taxon>
        <taxon>Ecdysozoa</taxon>
        <taxon>Arthropoda</taxon>
        <taxon>Chelicerata</taxon>
        <taxon>Arachnida</taxon>
        <taxon>Acari</taxon>
        <taxon>Parasitiformes</taxon>
        <taxon>Ixodida</taxon>
        <taxon>Ixodoidea</taxon>
        <taxon>Ixodidae</taxon>
        <taxon>Rhipicephalinae</taxon>
        <taxon>Dermacentor</taxon>
    </lineage>
</organism>
<protein>
    <submittedName>
        <fullName evidence="1">Uncharacterized protein</fullName>
    </submittedName>
</protein>
<comment type="caution">
    <text evidence="1">The sequence shown here is derived from an EMBL/GenBank/DDBJ whole genome shotgun (WGS) entry which is preliminary data.</text>
</comment>
<name>A0ACB8CS72_DERSI</name>
<accession>A0ACB8CS72</accession>
<dbReference type="Proteomes" id="UP000821865">
    <property type="component" value="Chromosome 5"/>
</dbReference>
<sequence length="707" mass="80209">MDKHVVRPRPHGDSYGAYRFDLRRLHCTRSDSDPVCQLLWRLEACNQLISHIGFQLREEEEDDIGELRLVLTPLRVIPHSWTAPTRIAARIRAAMDLFQRLCQEHRCVTLIELDYDVARYEVLLAAIRESVGVKRLRICDFHNLPRDNPGLFHVILGLITSMEHVDELVFRKRQHHSIDSVPLPSFSISRLGGTTLRKLNVADLNLKDSEVSKLITLLMGNDTVTELAVGTSVCMFAGMETSLGFADYLAKAKDTLRSLTLRSLGFCSTPHMTRLANTVAAMTALEELVVDMVPCGSEGTNIFAEVLEWSTTLRHFSVVLPPWWDRSITYGVFNEPDTGFRSIRRWLTGLAKTTVLETLTLDLLGFHLDDCLMLFLALAENESIRQMTVHRLIEWGCVESTCHVIREYDLTERVLIKDHNMNPHTMSKLPMCPEVKAMTVYSHWFRAASCDIRLAFCVLASCDHLTSLRLHFRDNTFNYSVLTALAAYLAGANQLKEVEVHFNARLYNERDIPQDCTESPLIKALRLSEVDCRLLADFVRRSRSLCDLTLSAPNSGRFVRLIAPSATRNYTLLNVCLSDTYGSDEMNVVVDVARRNRSLVARATRFGFDDDRSIYCASAIEFVSRHPKLAETLQDKAAVGERRAKEMIRRALDSLSGLDAYMTAVRVVKDRVECCPRPAAGIQLDQLNHDCWLHVRQYLKVADVLQA</sequence>